<feature type="compositionally biased region" description="Basic and acidic residues" evidence="6">
    <location>
        <begin position="106"/>
        <end position="123"/>
    </location>
</feature>
<feature type="region of interest" description="Disordered" evidence="6">
    <location>
        <begin position="82"/>
        <end position="128"/>
    </location>
</feature>
<sequence length="917" mass="102165">MYNSAASRPTSNSALLAIIVEFGIGGKTNRWSLVVTIASQLRIQSILSPTEPEADELSNASSNRSTSKRKLENFFAAPEAASSASDQAHLPKGRADAGGVGPFGGRAHEPSDMIHPLTRDGKKTSKLKQPMRSSIACLRCRRSKIKCDNDGGYSPCDTCIKGGHQCQYPETTILPPKRAEPSTSNKQLKDGSHERKRPRKTDEGVGLDSEKSVAYAEEILTYPFLTTELWDQLLGIYKQNYATELSFIHMPTLKDKMSRRQGQNHEHSSELNLVLLGVLTLTARFHPDLVKYVAHLASSQGGNVRPRTLQSKPDPVAASEYFANALTTALGPLRTALSVITVERIQAFLMLGLFEWSHRHVFHGSGAWMYIGVAIRMAELLKLGLDDQLGKALEGRSVAPYDSRRKSSEIGIVRESRRRTMYSCLVLDRLMACGSDRSMSIPVESIRIQLPCSEMAFDLALDVQTGFLKPPEESSLRQINDDSTLSRFIQLMEIWGDITRYSSTGGRLRESVPPWDNRSTFCGLREKLDRFLMDLPDTFTLSRQNYYRHDNHQATNTYVSLHMLASMCQIVLDREYMPYLPLRCCGPQGPFGEQSTTRSQAPDRFWEDSADNAFRAARDIIDLVEICKDKLPQTSLIAFSVWLAGFMATYAHHFPLMDVQRRIISPEDTTQYRNQKFEAKTAGAAHQALHKLATYLPEAQNYSTHLEEMSQYFKEARSQFDRQYGNIDPIPERSFGSRRLSIRLGDDVGIDAGRLHRERHKTCYFLTGDERRSPQDEGSDVSQDSSWEPFYPMAPPGSHQRGLRLAHGHSTSPTVSFAAMDSPSGGGFDSVGLSSVSELRREGLFFKGNQPGDPTKTIASLSKSQLLLPGVNDELSQTSIPEFSMERLETIESRRIGEVLNDLEAFSGAGSLGAGPP</sequence>
<dbReference type="SMART" id="SM00066">
    <property type="entry name" value="GAL4"/>
    <property type="match status" value="1"/>
</dbReference>
<dbReference type="Gene3D" id="4.10.240.10">
    <property type="entry name" value="Zn(2)-C6 fungal-type DNA-binding domain"/>
    <property type="match status" value="1"/>
</dbReference>
<keyword evidence="4" id="KW-0804">Transcription</keyword>
<keyword evidence="2" id="KW-0479">Metal-binding</keyword>
<comment type="caution">
    <text evidence="8">The sequence shown here is derived from an EMBL/GenBank/DDBJ whole genome shotgun (WGS) entry which is preliminary data.</text>
</comment>
<dbReference type="SUPFAM" id="SSF57701">
    <property type="entry name" value="Zn2/Cys6 DNA-binding domain"/>
    <property type="match status" value="1"/>
</dbReference>
<dbReference type="AlphaFoldDB" id="A0A8H4XL51"/>
<accession>A0A8H4XL51</accession>
<comment type="subcellular location">
    <subcellularLocation>
        <location evidence="1">Nucleus</location>
    </subcellularLocation>
</comment>
<dbReference type="PROSITE" id="PS00463">
    <property type="entry name" value="ZN2_CY6_FUNGAL_1"/>
    <property type="match status" value="1"/>
</dbReference>
<dbReference type="InterPro" id="IPR036864">
    <property type="entry name" value="Zn2-C6_fun-type_DNA-bd_sf"/>
</dbReference>
<dbReference type="InterPro" id="IPR007219">
    <property type="entry name" value="XnlR_reg_dom"/>
</dbReference>
<dbReference type="CDD" id="cd12148">
    <property type="entry name" value="fungal_TF_MHR"/>
    <property type="match status" value="1"/>
</dbReference>
<dbReference type="Pfam" id="PF04082">
    <property type="entry name" value="Fungal_trans"/>
    <property type="match status" value="1"/>
</dbReference>
<dbReference type="SMART" id="SM00906">
    <property type="entry name" value="Fungal_trans"/>
    <property type="match status" value="1"/>
</dbReference>
<evidence type="ECO:0000259" key="7">
    <source>
        <dbReference type="PROSITE" id="PS50048"/>
    </source>
</evidence>
<protein>
    <recommendedName>
        <fullName evidence="7">Zn(2)-C6 fungal-type domain-containing protein</fullName>
    </recommendedName>
</protein>
<feature type="region of interest" description="Disordered" evidence="6">
    <location>
        <begin position="170"/>
        <end position="207"/>
    </location>
</feature>
<name>A0A8H4XL51_9HYPO</name>
<evidence type="ECO:0000256" key="4">
    <source>
        <dbReference type="ARBA" id="ARBA00023163"/>
    </source>
</evidence>
<gene>
    <name evidence="8" type="ORF">FZEAL_4110</name>
</gene>
<dbReference type="PANTHER" id="PTHR47338:SF5">
    <property type="entry name" value="ZN(II)2CYS6 TRANSCRIPTION FACTOR (EUROFUNG)"/>
    <property type="match status" value="1"/>
</dbReference>
<dbReference type="GO" id="GO:0003677">
    <property type="term" value="F:DNA binding"/>
    <property type="evidence" value="ECO:0007669"/>
    <property type="project" value="InterPro"/>
</dbReference>
<reference evidence="8" key="2">
    <citation type="submission" date="2020-05" db="EMBL/GenBank/DDBJ databases">
        <authorList>
            <person name="Kim H.-S."/>
            <person name="Proctor R.H."/>
            <person name="Brown D.W."/>
        </authorList>
    </citation>
    <scope>NUCLEOTIDE SEQUENCE</scope>
    <source>
        <strain evidence="8">NRRL 22465</strain>
    </source>
</reference>
<dbReference type="PROSITE" id="PS50048">
    <property type="entry name" value="ZN2_CY6_FUNGAL_2"/>
    <property type="match status" value="1"/>
</dbReference>
<dbReference type="OrthoDB" id="5370478at2759"/>
<keyword evidence="3" id="KW-0805">Transcription regulation</keyword>
<proteinExistence type="predicted"/>
<dbReference type="EMBL" id="JABEYC010000280">
    <property type="protein sequence ID" value="KAF4979753.1"/>
    <property type="molecule type" value="Genomic_DNA"/>
</dbReference>
<evidence type="ECO:0000256" key="5">
    <source>
        <dbReference type="ARBA" id="ARBA00023242"/>
    </source>
</evidence>
<evidence type="ECO:0000256" key="6">
    <source>
        <dbReference type="SAM" id="MobiDB-lite"/>
    </source>
</evidence>
<dbReference type="InterPro" id="IPR001138">
    <property type="entry name" value="Zn2Cys6_DnaBD"/>
</dbReference>
<evidence type="ECO:0000256" key="3">
    <source>
        <dbReference type="ARBA" id="ARBA00023015"/>
    </source>
</evidence>
<dbReference type="GO" id="GO:0005634">
    <property type="term" value="C:nucleus"/>
    <property type="evidence" value="ECO:0007669"/>
    <property type="project" value="UniProtKB-SubCell"/>
</dbReference>
<evidence type="ECO:0000256" key="1">
    <source>
        <dbReference type="ARBA" id="ARBA00004123"/>
    </source>
</evidence>
<keyword evidence="9" id="KW-1185">Reference proteome</keyword>
<dbReference type="Pfam" id="PF00172">
    <property type="entry name" value="Zn_clus"/>
    <property type="match status" value="1"/>
</dbReference>
<feature type="region of interest" description="Disordered" evidence="6">
    <location>
        <begin position="769"/>
        <end position="788"/>
    </location>
</feature>
<dbReference type="GO" id="GO:0008270">
    <property type="term" value="F:zinc ion binding"/>
    <property type="evidence" value="ECO:0007669"/>
    <property type="project" value="InterPro"/>
</dbReference>
<dbReference type="InterPro" id="IPR050815">
    <property type="entry name" value="TF_fung"/>
</dbReference>
<keyword evidence="5" id="KW-0539">Nucleus</keyword>
<dbReference type="GO" id="GO:0006351">
    <property type="term" value="P:DNA-templated transcription"/>
    <property type="evidence" value="ECO:0007669"/>
    <property type="project" value="InterPro"/>
</dbReference>
<evidence type="ECO:0000313" key="8">
    <source>
        <dbReference type="EMBL" id="KAF4979753.1"/>
    </source>
</evidence>
<evidence type="ECO:0000256" key="2">
    <source>
        <dbReference type="ARBA" id="ARBA00022723"/>
    </source>
</evidence>
<organism evidence="8 9">
    <name type="scientific">Fusarium zealandicum</name>
    <dbReference type="NCBI Taxonomy" id="1053134"/>
    <lineage>
        <taxon>Eukaryota</taxon>
        <taxon>Fungi</taxon>
        <taxon>Dikarya</taxon>
        <taxon>Ascomycota</taxon>
        <taxon>Pezizomycotina</taxon>
        <taxon>Sordariomycetes</taxon>
        <taxon>Hypocreomycetidae</taxon>
        <taxon>Hypocreales</taxon>
        <taxon>Nectriaceae</taxon>
        <taxon>Fusarium</taxon>
        <taxon>Fusarium staphyleae species complex</taxon>
    </lineage>
</organism>
<dbReference type="CDD" id="cd00067">
    <property type="entry name" value="GAL4"/>
    <property type="match status" value="1"/>
</dbReference>
<feature type="domain" description="Zn(2)-C6 fungal-type" evidence="7">
    <location>
        <begin position="136"/>
        <end position="168"/>
    </location>
</feature>
<dbReference type="PANTHER" id="PTHR47338">
    <property type="entry name" value="ZN(II)2CYS6 TRANSCRIPTION FACTOR (EUROFUNG)-RELATED"/>
    <property type="match status" value="1"/>
</dbReference>
<evidence type="ECO:0000313" key="9">
    <source>
        <dbReference type="Proteomes" id="UP000635477"/>
    </source>
</evidence>
<reference evidence="8" key="1">
    <citation type="journal article" date="2020" name="BMC Genomics">
        <title>Correction to: Identification and distribution of gene clusters required for synthesis of sphingolipid metabolism inhibitors in diverse species of the filamentous fungus Fusarium.</title>
        <authorList>
            <person name="Kim H.S."/>
            <person name="Lohmar J.M."/>
            <person name="Busman M."/>
            <person name="Brown D.W."/>
            <person name="Naumann T.A."/>
            <person name="Divon H.H."/>
            <person name="Lysoe E."/>
            <person name="Uhlig S."/>
            <person name="Proctor R.H."/>
        </authorList>
    </citation>
    <scope>NUCLEOTIDE SEQUENCE</scope>
    <source>
        <strain evidence="8">NRRL 22465</strain>
    </source>
</reference>
<dbReference type="Proteomes" id="UP000635477">
    <property type="component" value="Unassembled WGS sequence"/>
</dbReference>
<dbReference type="GO" id="GO:0000981">
    <property type="term" value="F:DNA-binding transcription factor activity, RNA polymerase II-specific"/>
    <property type="evidence" value="ECO:0007669"/>
    <property type="project" value="InterPro"/>
</dbReference>